<accession>A0AAD6QVE9</accession>
<dbReference type="EMBL" id="JAQIZT010000005">
    <property type="protein sequence ID" value="KAJ6997390.1"/>
    <property type="molecule type" value="Genomic_DNA"/>
</dbReference>
<sequence length="80" mass="9438">MENRWSKWATNQGLKSFRISCFILHHNHESLVSARGSQLLVHPISSTKQARIASRAEHFRFGPVLDQNKQPNRFYFFFSF</sequence>
<organism evidence="1 2">
    <name type="scientific">Populus alba x Populus x berolinensis</name>
    <dbReference type="NCBI Taxonomy" id="444605"/>
    <lineage>
        <taxon>Eukaryota</taxon>
        <taxon>Viridiplantae</taxon>
        <taxon>Streptophyta</taxon>
        <taxon>Embryophyta</taxon>
        <taxon>Tracheophyta</taxon>
        <taxon>Spermatophyta</taxon>
        <taxon>Magnoliopsida</taxon>
        <taxon>eudicotyledons</taxon>
        <taxon>Gunneridae</taxon>
        <taxon>Pentapetalae</taxon>
        <taxon>rosids</taxon>
        <taxon>fabids</taxon>
        <taxon>Malpighiales</taxon>
        <taxon>Salicaceae</taxon>
        <taxon>Saliceae</taxon>
        <taxon>Populus</taxon>
    </lineage>
</organism>
<comment type="caution">
    <text evidence="1">The sequence shown here is derived from an EMBL/GenBank/DDBJ whole genome shotgun (WGS) entry which is preliminary data.</text>
</comment>
<name>A0AAD6QVE9_9ROSI</name>
<evidence type="ECO:0000313" key="1">
    <source>
        <dbReference type="EMBL" id="KAJ6997390.1"/>
    </source>
</evidence>
<reference evidence="1" key="1">
    <citation type="journal article" date="2023" name="Mol. Ecol. Resour.">
        <title>Chromosome-level genome assembly of a triploid poplar Populus alba 'Berolinensis'.</title>
        <authorList>
            <person name="Chen S."/>
            <person name="Yu Y."/>
            <person name="Wang X."/>
            <person name="Wang S."/>
            <person name="Zhang T."/>
            <person name="Zhou Y."/>
            <person name="He R."/>
            <person name="Meng N."/>
            <person name="Wang Y."/>
            <person name="Liu W."/>
            <person name="Liu Z."/>
            <person name="Liu J."/>
            <person name="Guo Q."/>
            <person name="Huang H."/>
            <person name="Sederoff R.R."/>
            <person name="Wang G."/>
            <person name="Qu G."/>
            <person name="Chen S."/>
        </authorList>
    </citation>
    <scope>NUCLEOTIDE SEQUENCE</scope>
    <source>
        <strain evidence="1">SC-2020</strain>
    </source>
</reference>
<keyword evidence="2" id="KW-1185">Reference proteome</keyword>
<gene>
    <name evidence="1" type="ORF">NC653_013835</name>
</gene>
<evidence type="ECO:0000313" key="2">
    <source>
        <dbReference type="Proteomes" id="UP001164929"/>
    </source>
</evidence>
<proteinExistence type="predicted"/>
<protein>
    <submittedName>
        <fullName evidence="1">Uncharacterized protein</fullName>
    </submittedName>
</protein>
<dbReference type="AlphaFoldDB" id="A0AAD6QVE9"/>
<dbReference type="Proteomes" id="UP001164929">
    <property type="component" value="Chromosome 5"/>
</dbReference>